<sequence length="37" mass="4152">MTDGVANVGETAQKKFIEMIQQKDVRLFTFMMGNSAN</sequence>
<gene>
    <name evidence="1" type="ORF">MNBD_GAMMA17-271</name>
</gene>
<dbReference type="AlphaFoldDB" id="A0A3B0Z5P5"/>
<dbReference type="EMBL" id="UOFQ01000104">
    <property type="protein sequence ID" value="VAW88678.1"/>
    <property type="molecule type" value="Genomic_DNA"/>
</dbReference>
<protein>
    <submittedName>
        <fullName evidence="1">Uncharacterized protein</fullName>
    </submittedName>
</protein>
<feature type="non-terminal residue" evidence="1">
    <location>
        <position position="37"/>
    </location>
</feature>
<name>A0A3B0Z5P5_9ZZZZ</name>
<evidence type="ECO:0000313" key="1">
    <source>
        <dbReference type="EMBL" id="VAW88678.1"/>
    </source>
</evidence>
<reference evidence="1" key="1">
    <citation type="submission" date="2018-06" db="EMBL/GenBank/DDBJ databases">
        <authorList>
            <person name="Zhirakovskaya E."/>
        </authorList>
    </citation>
    <scope>NUCLEOTIDE SEQUENCE</scope>
</reference>
<proteinExistence type="predicted"/>
<accession>A0A3B0Z5P5</accession>
<organism evidence="1">
    <name type="scientific">hydrothermal vent metagenome</name>
    <dbReference type="NCBI Taxonomy" id="652676"/>
    <lineage>
        <taxon>unclassified sequences</taxon>
        <taxon>metagenomes</taxon>
        <taxon>ecological metagenomes</taxon>
    </lineage>
</organism>